<keyword evidence="2" id="KW-0812">Transmembrane</keyword>
<organism evidence="3 4">
    <name type="scientific">Dendrothele bispora (strain CBS 962.96)</name>
    <dbReference type="NCBI Taxonomy" id="1314807"/>
    <lineage>
        <taxon>Eukaryota</taxon>
        <taxon>Fungi</taxon>
        <taxon>Dikarya</taxon>
        <taxon>Basidiomycota</taxon>
        <taxon>Agaricomycotina</taxon>
        <taxon>Agaricomycetes</taxon>
        <taxon>Agaricomycetidae</taxon>
        <taxon>Agaricales</taxon>
        <taxon>Agaricales incertae sedis</taxon>
        <taxon>Dendrothele</taxon>
    </lineage>
</organism>
<name>A0A4V4HDG7_DENBC</name>
<protein>
    <submittedName>
        <fullName evidence="3">Uncharacterized protein</fullName>
    </submittedName>
</protein>
<keyword evidence="2" id="KW-0472">Membrane</keyword>
<feature type="region of interest" description="Disordered" evidence="1">
    <location>
        <begin position="89"/>
        <end position="151"/>
    </location>
</feature>
<proteinExistence type="predicted"/>
<feature type="region of interest" description="Disordered" evidence="1">
    <location>
        <begin position="202"/>
        <end position="227"/>
    </location>
</feature>
<dbReference type="AlphaFoldDB" id="A0A4V4HDG7"/>
<gene>
    <name evidence="3" type="ORF">K435DRAFT_867569</name>
</gene>
<evidence type="ECO:0000313" key="4">
    <source>
        <dbReference type="Proteomes" id="UP000297245"/>
    </source>
</evidence>
<keyword evidence="4" id="KW-1185">Reference proteome</keyword>
<dbReference type="EMBL" id="ML179462">
    <property type="protein sequence ID" value="THU87155.1"/>
    <property type="molecule type" value="Genomic_DNA"/>
</dbReference>
<dbReference type="Proteomes" id="UP000297245">
    <property type="component" value="Unassembled WGS sequence"/>
</dbReference>
<feature type="compositionally biased region" description="Basic and acidic residues" evidence="1">
    <location>
        <begin position="129"/>
        <end position="145"/>
    </location>
</feature>
<feature type="region of interest" description="Disordered" evidence="1">
    <location>
        <begin position="31"/>
        <end position="59"/>
    </location>
</feature>
<evidence type="ECO:0000313" key="3">
    <source>
        <dbReference type="EMBL" id="THU87155.1"/>
    </source>
</evidence>
<feature type="region of interest" description="Disordered" evidence="1">
    <location>
        <begin position="245"/>
        <end position="281"/>
    </location>
</feature>
<evidence type="ECO:0000256" key="2">
    <source>
        <dbReference type="SAM" id="Phobius"/>
    </source>
</evidence>
<sequence length="281" mass="30456">MVVPSTYQEPSPTPTVTPIFTTDASVVASSSPHHGSISSVLPSSSSSTTSSKNENKSNVPTIVGGSVGAVGFFVLISVFLLCRQRGRRGVNTSNKGPWKMITPFRHSGPSMGQTSGTSAGLANQLSGGERNDSEVATNGHDHGEWDSSSVSVGTARNVQIPVQRQFRNASWTFNKTKVSSGKKQSSDEQREVFDWTDHDNDERIRDLSTPTGRTFPAMQENGGGTPNTLRHLDSGIRIMQFYRPELARGQRMSQRDNGGSRGHDSEVVEDTIELPPEYSFV</sequence>
<feature type="compositionally biased region" description="Polar residues" evidence="1">
    <location>
        <begin position="110"/>
        <end position="126"/>
    </location>
</feature>
<keyword evidence="2" id="KW-1133">Transmembrane helix</keyword>
<accession>A0A4V4HDG7</accession>
<evidence type="ECO:0000256" key="1">
    <source>
        <dbReference type="SAM" id="MobiDB-lite"/>
    </source>
</evidence>
<feature type="compositionally biased region" description="Low complexity" evidence="1">
    <location>
        <begin position="31"/>
        <end position="51"/>
    </location>
</feature>
<feature type="transmembrane region" description="Helical" evidence="2">
    <location>
        <begin position="62"/>
        <end position="82"/>
    </location>
</feature>
<reference evidence="3 4" key="1">
    <citation type="journal article" date="2019" name="Nat. Ecol. Evol.">
        <title>Megaphylogeny resolves global patterns of mushroom evolution.</title>
        <authorList>
            <person name="Varga T."/>
            <person name="Krizsan K."/>
            <person name="Foldi C."/>
            <person name="Dima B."/>
            <person name="Sanchez-Garcia M."/>
            <person name="Sanchez-Ramirez S."/>
            <person name="Szollosi G.J."/>
            <person name="Szarkandi J.G."/>
            <person name="Papp V."/>
            <person name="Albert L."/>
            <person name="Andreopoulos W."/>
            <person name="Angelini C."/>
            <person name="Antonin V."/>
            <person name="Barry K.W."/>
            <person name="Bougher N.L."/>
            <person name="Buchanan P."/>
            <person name="Buyck B."/>
            <person name="Bense V."/>
            <person name="Catcheside P."/>
            <person name="Chovatia M."/>
            <person name="Cooper J."/>
            <person name="Damon W."/>
            <person name="Desjardin D."/>
            <person name="Finy P."/>
            <person name="Geml J."/>
            <person name="Haridas S."/>
            <person name="Hughes K."/>
            <person name="Justo A."/>
            <person name="Karasinski D."/>
            <person name="Kautmanova I."/>
            <person name="Kiss B."/>
            <person name="Kocsube S."/>
            <person name="Kotiranta H."/>
            <person name="LaButti K.M."/>
            <person name="Lechner B.E."/>
            <person name="Liimatainen K."/>
            <person name="Lipzen A."/>
            <person name="Lukacs Z."/>
            <person name="Mihaltcheva S."/>
            <person name="Morgado L.N."/>
            <person name="Niskanen T."/>
            <person name="Noordeloos M.E."/>
            <person name="Ohm R.A."/>
            <person name="Ortiz-Santana B."/>
            <person name="Ovrebo C."/>
            <person name="Racz N."/>
            <person name="Riley R."/>
            <person name="Savchenko A."/>
            <person name="Shiryaev A."/>
            <person name="Soop K."/>
            <person name="Spirin V."/>
            <person name="Szebenyi C."/>
            <person name="Tomsovsky M."/>
            <person name="Tulloss R.E."/>
            <person name="Uehling J."/>
            <person name="Grigoriev I.V."/>
            <person name="Vagvolgyi C."/>
            <person name="Papp T."/>
            <person name="Martin F.M."/>
            <person name="Miettinen O."/>
            <person name="Hibbett D.S."/>
            <person name="Nagy L.G."/>
        </authorList>
    </citation>
    <scope>NUCLEOTIDE SEQUENCE [LARGE SCALE GENOMIC DNA]</scope>
    <source>
        <strain evidence="3 4">CBS 962.96</strain>
    </source>
</reference>